<dbReference type="SUPFAM" id="SSF51445">
    <property type="entry name" value="(Trans)glycosidases"/>
    <property type="match status" value="1"/>
</dbReference>
<proteinExistence type="predicted"/>
<dbReference type="InterPro" id="IPR008979">
    <property type="entry name" value="Galactose-bd-like_sf"/>
</dbReference>
<feature type="region of interest" description="Disordered" evidence="2">
    <location>
        <begin position="576"/>
        <end position="608"/>
    </location>
</feature>
<dbReference type="Pfam" id="PF03422">
    <property type="entry name" value="CBM_6"/>
    <property type="match status" value="1"/>
</dbReference>
<dbReference type="SMART" id="SM00606">
    <property type="entry name" value="CBD_IV"/>
    <property type="match status" value="1"/>
</dbReference>
<dbReference type="Gene3D" id="2.60.120.260">
    <property type="entry name" value="Galactose-binding domain-like"/>
    <property type="match status" value="1"/>
</dbReference>
<dbReference type="PROSITE" id="PS51175">
    <property type="entry name" value="CBM6"/>
    <property type="match status" value="1"/>
</dbReference>
<evidence type="ECO:0000313" key="6">
    <source>
        <dbReference type="Proteomes" id="UP000717634"/>
    </source>
</evidence>
<evidence type="ECO:0000259" key="3">
    <source>
        <dbReference type="PROSITE" id="PS50093"/>
    </source>
</evidence>
<evidence type="ECO:0000259" key="4">
    <source>
        <dbReference type="PROSITE" id="PS51175"/>
    </source>
</evidence>
<dbReference type="Pfam" id="PF18962">
    <property type="entry name" value="Por_Secre_tail"/>
    <property type="match status" value="1"/>
</dbReference>
<keyword evidence="6" id="KW-1185">Reference proteome</keyword>
<dbReference type="Gene3D" id="2.60.40.10">
    <property type="entry name" value="Immunoglobulins"/>
    <property type="match status" value="1"/>
</dbReference>
<sequence length="1790" mass="186645">MKKLLSILLLSWLTLRIGHSQPISPYLAGQNAWLPTALGTQVFNGQLDQLWPVVKQSKVKMIRIGGNGVNSNLVTNAQYIALIDSIRRIGAEPMVQVSEGRGRFTAAQAAQVVQYVNVTRGRNIRYWIIGNEPDLNNASQTNPVSVAGVEAYIKSFASAMKAVDPTILTVGPENASYGGGYMPALVGGANDITGTDANGRYYIDVISFHTYPFNGTQTRAGVVTGTNNLTSNVTNLLGLMANANTLHNRTGASALRWALTEFNIDYANPATNTVEGVGVHSFLNGQFWAEVFGVGMKYEAVSMQPWSIHEGSGGRGTGDLGYLDGPTAATVKPRSAFWHEMLVSENLHGTNLNATDNQALVKVLSSTDNGTTAVMVLNESDATDYDFTVQLSTATVPGAAALKINVPAGISNFYNDKIYAQSTLVLLFNAQGALTRKIVYSLQHAQQTLPPTYLSPGQTFTLASFTADKTFTCVAPEAVTYAATVLGEFTSISWNFGAGATPATGNGKNPPAVTYASPGSPTVTMTLVNPDTTITVTKSNYVQVSACIRTPYPSTIPVIPGVVRAVEYDNGGEGVAYHDSDAANRGAATDPTVPRPTEGVDTENGDGGYGNVGYSATGEWLKYTVNVLRTGLYRVTVRVSTGATSTGAFRLSVNDVDRTGAVAVPATGGFGTYQDLVINNVYLEASPNATLKFDIVSASLNFSKLTFVEQPLTGIVVNRVYNGSSTSDGSTDAVELLVTQDHLDIRGLVVKDFESNLTSDTGGKIQFRDNVLWKDLRVGTTIALRRLASGITGYATDVDASDFTVDMLMENTTYLADLSGSGQNFNLTNTDMVLLKTGAASGIDNPVHALVSNNGSANALYTGLTGPKLVFSSTLGTGAFLYPLNPAQSTADYNGTSVASSTSTSRNWGYGFGTGNISYIQLLRNQAFAPPAIVVNRVYNATNDANGNQDAMELLVVQDHLDVRNLIVKDFETNNTADNGGKYRFNNTAFWSDLRSGTTIVLRRLAGPTGYVEDANASDFTLDLLLDNSTYLTNLATGNAFNITQYDMVMVKTGTAAGVAGAIHTFGTKTGGSGGPSTLYQSVTGAKLTSPDSGDAGGGTFHYPLNAAQDVTDYNGANKGALSKSTAFNWGYGFGQPNIDYIQRLRNAVTGPDLVVASGQTMSAGGTYNSITVQSGGTLTLLGATTVASTVQVQAGGLLSSNCQTLSGAASFALQAGAELQICDPAGIAATGATGAIRVGGTRTFSADATYTYNGTTAQTTGAGLPGQVRNLTVNNALGLALSQSVRIAQVARLQSGNLATSGFGFTLLSSADGTALLDNSGGVVTGSGTMQRAVTSSVTGPAYRHFSSPVAGATFGSLATTGFSPTFNPAYNTSATPGSVSPFPTVFGYDEGRIATVTSNYSAFDKGYFSPDAATDLMTPNRGYAVNAPATAAPVAFTGTFNNAAQASGTLSRGTDADAGWQLLGNPYPAPLDWSTVTAAQRPGMDAAMYVYQSTGQYAGTYRSYANGVGTSPLIVAGSGYFARVSAPGTPGAVNLTNANRVTSFGPQPVFGRGANDTRPQLHLQLAGASLSDDAFLYLQAGATAGVDAEYDATKLSNPAGLDLATLSSTRPLAINGLAPLGTTEVVVPLHLRVPQAGSFTFEVADLANFGSTSVYLRDALTGTQQLLAAGGRYAFTLASVTAGTSRFSIVLRPAAVTATKPELTAATVSLYPNPAHGRFTVLLPPLAGQAAVHATLLNALGQVVLSRTIALNAAGATAEFQTTALAAGVYTLRLQAEEQTLARRVVVE</sequence>
<dbReference type="Proteomes" id="UP000717634">
    <property type="component" value="Unassembled WGS sequence"/>
</dbReference>
<dbReference type="InterPro" id="IPR005084">
    <property type="entry name" value="CBM6"/>
</dbReference>
<feature type="domain" description="CBM6" evidence="4">
    <location>
        <begin position="575"/>
        <end position="708"/>
    </location>
</feature>
<dbReference type="NCBIfam" id="TIGR04183">
    <property type="entry name" value="Por_Secre_tail"/>
    <property type="match status" value="1"/>
</dbReference>
<dbReference type="SMART" id="SM00089">
    <property type="entry name" value="PKD"/>
    <property type="match status" value="1"/>
</dbReference>
<dbReference type="CDD" id="cd04080">
    <property type="entry name" value="CBM6_cellulase-like"/>
    <property type="match status" value="1"/>
</dbReference>
<dbReference type="InterPro" id="IPR006584">
    <property type="entry name" value="Cellulose-bd_IV"/>
</dbReference>
<dbReference type="SUPFAM" id="SSF49785">
    <property type="entry name" value="Galactose-binding domain-like"/>
    <property type="match status" value="1"/>
</dbReference>
<organism evidence="5 6">
    <name type="scientific">Hymenobacter artigasi</name>
    <dbReference type="NCBI Taxonomy" id="2719616"/>
    <lineage>
        <taxon>Bacteria</taxon>
        <taxon>Pseudomonadati</taxon>
        <taxon>Bacteroidota</taxon>
        <taxon>Cytophagia</taxon>
        <taxon>Cytophagales</taxon>
        <taxon>Hymenobacteraceae</taxon>
        <taxon>Hymenobacter</taxon>
    </lineage>
</organism>
<gene>
    <name evidence="5" type="ORF">HBN54_002615</name>
</gene>
<protein>
    <recommendedName>
        <fullName evidence="7">Carbohydrate-binding protein</fullName>
    </recommendedName>
</protein>
<dbReference type="RefSeq" id="WP_168673631.1">
    <property type="nucleotide sequence ID" value="NZ_JAAVTK010000007.1"/>
</dbReference>
<evidence type="ECO:0000256" key="2">
    <source>
        <dbReference type="SAM" id="MobiDB-lite"/>
    </source>
</evidence>
<keyword evidence="1" id="KW-0732">Signal</keyword>
<dbReference type="SUPFAM" id="SSF49299">
    <property type="entry name" value="PKD domain"/>
    <property type="match status" value="1"/>
</dbReference>
<dbReference type="EMBL" id="JAAVTK010000007">
    <property type="protein sequence ID" value="NKI90016.1"/>
    <property type="molecule type" value="Genomic_DNA"/>
</dbReference>
<name>A0ABX1HIC5_9BACT</name>
<dbReference type="InterPro" id="IPR035986">
    <property type="entry name" value="PKD_dom_sf"/>
</dbReference>
<dbReference type="InterPro" id="IPR022409">
    <property type="entry name" value="PKD/Chitinase_dom"/>
</dbReference>
<evidence type="ECO:0000313" key="5">
    <source>
        <dbReference type="EMBL" id="NKI90016.1"/>
    </source>
</evidence>
<dbReference type="InterPro" id="IPR013783">
    <property type="entry name" value="Ig-like_fold"/>
</dbReference>
<reference evidence="5 6" key="1">
    <citation type="submission" date="2020-03" db="EMBL/GenBank/DDBJ databases">
        <title>Genomic Encyclopedia of Type Strains, Phase IV (KMG-V): Genome sequencing to study the core and pangenomes of soil and plant-associated prokaryotes.</title>
        <authorList>
            <person name="Whitman W."/>
        </authorList>
    </citation>
    <scope>NUCLEOTIDE SEQUENCE [LARGE SCALE GENOMIC DNA]</scope>
    <source>
        <strain evidence="5 6">1B</strain>
    </source>
</reference>
<feature type="domain" description="PKD" evidence="3">
    <location>
        <begin position="475"/>
        <end position="549"/>
    </location>
</feature>
<dbReference type="InterPro" id="IPR026444">
    <property type="entry name" value="Secre_tail"/>
</dbReference>
<dbReference type="PROSITE" id="PS50093">
    <property type="entry name" value="PKD"/>
    <property type="match status" value="1"/>
</dbReference>
<evidence type="ECO:0000256" key="1">
    <source>
        <dbReference type="ARBA" id="ARBA00022729"/>
    </source>
</evidence>
<dbReference type="InterPro" id="IPR000601">
    <property type="entry name" value="PKD_dom"/>
</dbReference>
<dbReference type="Gene3D" id="3.20.20.80">
    <property type="entry name" value="Glycosidases"/>
    <property type="match status" value="1"/>
</dbReference>
<accession>A0ABX1HIC5</accession>
<evidence type="ECO:0008006" key="7">
    <source>
        <dbReference type="Google" id="ProtNLM"/>
    </source>
</evidence>
<dbReference type="InterPro" id="IPR017853">
    <property type="entry name" value="GH"/>
</dbReference>
<comment type="caution">
    <text evidence="5">The sequence shown here is derived from an EMBL/GenBank/DDBJ whole genome shotgun (WGS) entry which is preliminary data.</text>
</comment>